<dbReference type="PANTHER" id="PTHR30386">
    <property type="entry name" value="MEMBRANE FUSION SUBUNIT OF EMRAB-TOLC MULTIDRUG EFFLUX PUMP"/>
    <property type="match status" value="1"/>
</dbReference>
<name>M1N668_9CLOT</name>
<proteinExistence type="inferred from homology"/>
<keyword evidence="3 6" id="KW-0812">Transmembrane</keyword>
<dbReference type="OrthoDB" id="9811754at2"/>
<dbReference type="RefSeq" id="WP_015395210.1">
    <property type="nucleotide sequence ID" value="NC_020291.1"/>
</dbReference>
<dbReference type="GO" id="GO:0055085">
    <property type="term" value="P:transmembrane transport"/>
    <property type="evidence" value="ECO:0007669"/>
    <property type="project" value="InterPro"/>
</dbReference>
<dbReference type="KEGG" id="csr:Cspa_c51510"/>
<keyword evidence="5 6" id="KW-0472">Membrane</keyword>
<evidence type="ECO:0000259" key="7">
    <source>
        <dbReference type="Pfam" id="PF25990"/>
    </source>
</evidence>
<dbReference type="InterPro" id="IPR058635">
    <property type="entry name" value="BSH_YhbJ"/>
</dbReference>
<dbReference type="HOGENOM" id="CLU_018816_11_0_9"/>
<evidence type="ECO:0000256" key="1">
    <source>
        <dbReference type="ARBA" id="ARBA00004167"/>
    </source>
</evidence>
<dbReference type="Pfam" id="PF25997">
    <property type="entry name" value="BSH_YhbJ"/>
    <property type="match status" value="1"/>
</dbReference>
<evidence type="ECO:0000313" key="9">
    <source>
        <dbReference type="EMBL" id="AGF58902.1"/>
    </source>
</evidence>
<keyword evidence="4 6" id="KW-1133">Transmembrane helix</keyword>
<evidence type="ECO:0000256" key="2">
    <source>
        <dbReference type="ARBA" id="ARBA00009477"/>
    </source>
</evidence>
<evidence type="ECO:0000256" key="5">
    <source>
        <dbReference type="ARBA" id="ARBA00023136"/>
    </source>
</evidence>
<dbReference type="SUPFAM" id="SSF51230">
    <property type="entry name" value="Single hybrid motif"/>
    <property type="match status" value="1"/>
</dbReference>
<dbReference type="InterPro" id="IPR058636">
    <property type="entry name" value="Beta-barrel_YknX"/>
</dbReference>
<comment type="subcellular location">
    <subcellularLocation>
        <location evidence="1">Membrane</location>
        <topology evidence="1">Single-pass membrane protein</topology>
    </subcellularLocation>
</comment>
<dbReference type="AlphaFoldDB" id="M1N668"/>
<dbReference type="Gene3D" id="2.40.30.170">
    <property type="match status" value="1"/>
</dbReference>
<evidence type="ECO:0000256" key="3">
    <source>
        <dbReference type="ARBA" id="ARBA00022692"/>
    </source>
</evidence>
<dbReference type="eggNOG" id="COG1566">
    <property type="taxonomic scope" value="Bacteria"/>
</dbReference>
<accession>M1N668</accession>
<dbReference type="GO" id="GO:0016020">
    <property type="term" value="C:membrane"/>
    <property type="evidence" value="ECO:0007669"/>
    <property type="project" value="UniProtKB-SubCell"/>
</dbReference>
<dbReference type="EMBL" id="CP004121">
    <property type="protein sequence ID" value="AGF58902.1"/>
    <property type="molecule type" value="Genomic_DNA"/>
</dbReference>
<dbReference type="InterPro" id="IPR050739">
    <property type="entry name" value="MFP"/>
</dbReference>
<keyword evidence="10" id="KW-1185">Reference proteome</keyword>
<comment type="similarity">
    <text evidence="2">Belongs to the membrane fusion protein (MFP) (TC 8.A.1) family.</text>
</comment>
<evidence type="ECO:0000256" key="4">
    <source>
        <dbReference type="ARBA" id="ARBA00022989"/>
    </source>
</evidence>
<evidence type="ECO:0000256" key="6">
    <source>
        <dbReference type="SAM" id="Phobius"/>
    </source>
</evidence>
<feature type="domain" description="YhbJ barrel-sandwich hybrid" evidence="8">
    <location>
        <begin position="55"/>
        <end position="122"/>
    </location>
</feature>
<feature type="transmembrane region" description="Helical" evidence="6">
    <location>
        <begin position="18"/>
        <end position="37"/>
    </location>
</feature>
<sequence>MEQSKKAKLKKVFSKKTLYSIIIVLVILAGSVGYYFYSKSINYFTTDNAKVTAKMYPITPVTSGKILEWNVSAGDLVKKDEVLGRQEVLPYITSPIDGTVVKSDAIKNQTVAATNQLAVVADTANMYIGVNVEETDIMKIKVGQQTEVEIDAYPGKTFKGKVTDIDDTTQTYFSASATSLTTSGTYTKVTQLIPIKITIDNNEKLPMTLGMNAVVSIKLR</sequence>
<dbReference type="Gene3D" id="2.40.50.100">
    <property type="match status" value="1"/>
</dbReference>
<protein>
    <submittedName>
        <fullName evidence="9">Multidrug resistance efflux pump</fullName>
    </submittedName>
</protein>
<dbReference type="STRING" id="36745.CLSAP_49040"/>
<feature type="domain" description="YknX-like beta-barrel" evidence="7">
    <location>
        <begin position="130"/>
        <end position="217"/>
    </location>
</feature>
<organism evidence="9 10">
    <name type="scientific">Clostridium saccharoperbutylacetonicum N1-4(HMT)</name>
    <dbReference type="NCBI Taxonomy" id="931276"/>
    <lineage>
        <taxon>Bacteria</taxon>
        <taxon>Bacillati</taxon>
        <taxon>Bacillota</taxon>
        <taxon>Clostridia</taxon>
        <taxon>Eubacteriales</taxon>
        <taxon>Clostridiaceae</taxon>
        <taxon>Clostridium</taxon>
    </lineage>
</organism>
<dbReference type="InterPro" id="IPR011053">
    <property type="entry name" value="Single_hybrid_motif"/>
</dbReference>
<reference evidence="9 10" key="1">
    <citation type="submission" date="2013-02" db="EMBL/GenBank/DDBJ databases">
        <title>Genome sequence of Clostridium saccharoperbutylacetonicum N1-4(HMT).</title>
        <authorList>
            <person name="Poehlein A."/>
            <person name="Daniel R."/>
        </authorList>
    </citation>
    <scope>NUCLEOTIDE SEQUENCE [LARGE SCALE GENOMIC DNA]</scope>
    <source>
        <strain evidence="10">N1-4(HMT)</strain>
    </source>
</reference>
<gene>
    <name evidence="9" type="ORF">Cspa_c51510</name>
</gene>
<dbReference type="PANTHER" id="PTHR30386:SF26">
    <property type="entry name" value="TRANSPORT PROTEIN COMB"/>
    <property type="match status" value="1"/>
</dbReference>
<evidence type="ECO:0000313" key="10">
    <source>
        <dbReference type="Proteomes" id="UP000011728"/>
    </source>
</evidence>
<evidence type="ECO:0000259" key="8">
    <source>
        <dbReference type="Pfam" id="PF25997"/>
    </source>
</evidence>
<dbReference type="Proteomes" id="UP000011728">
    <property type="component" value="Chromosome"/>
</dbReference>
<dbReference type="PATRIC" id="fig|931276.5.peg.5203"/>
<dbReference type="Pfam" id="PF25990">
    <property type="entry name" value="Beta-barrel_YknX"/>
    <property type="match status" value="1"/>
</dbReference>